<dbReference type="InterPro" id="IPR029063">
    <property type="entry name" value="SAM-dependent_MTases_sf"/>
</dbReference>
<dbReference type="EMBL" id="KQ971354">
    <property type="protein sequence ID" value="EFA07647.2"/>
    <property type="molecule type" value="Genomic_DNA"/>
</dbReference>
<gene>
    <name evidence="1" type="primary">AUGUSTUS-3.0.2_30550</name>
    <name evidence="1" type="ORF">TcasGA2_TC030550</name>
</gene>
<dbReference type="Proteomes" id="UP000007266">
    <property type="component" value="Linkage group 7"/>
</dbReference>
<dbReference type="AlphaFoldDB" id="D6WQ21"/>
<evidence type="ECO:0000313" key="2">
    <source>
        <dbReference type="Proteomes" id="UP000007266"/>
    </source>
</evidence>
<reference evidence="1 2" key="1">
    <citation type="journal article" date="2008" name="Nature">
        <title>The genome of the model beetle and pest Tribolium castaneum.</title>
        <authorList>
            <consortium name="Tribolium Genome Sequencing Consortium"/>
            <person name="Richards S."/>
            <person name="Gibbs R.A."/>
            <person name="Weinstock G.M."/>
            <person name="Brown S.J."/>
            <person name="Denell R."/>
            <person name="Beeman R.W."/>
            <person name="Gibbs R."/>
            <person name="Beeman R.W."/>
            <person name="Brown S.J."/>
            <person name="Bucher G."/>
            <person name="Friedrich M."/>
            <person name="Grimmelikhuijzen C.J."/>
            <person name="Klingler M."/>
            <person name="Lorenzen M."/>
            <person name="Richards S."/>
            <person name="Roth S."/>
            <person name="Schroder R."/>
            <person name="Tautz D."/>
            <person name="Zdobnov E.M."/>
            <person name="Muzny D."/>
            <person name="Gibbs R.A."/>
            <person name="Weinstock G.M."/>
            <person name="Attaway T."/>
            <person name="Bell S."/>
            <person name="Buhay C.J."/>
            <person name="Chandrabose M.N."/>
            <person name="Chavez D."/>
            <person name="Clerk-Blankenburg K.P."/>
            <person name="Cree A."/>
            <person name="Dao M."/>
            <person name="Davis C."/>
            <person name="Chacko J."/>
            <person name="Dinh H."/>
            <person name="Dugan-Rocha S."/>
            <person name="Fowler G."/>
            <person name="Garner T.T."/>
            <person name="Garnes J."/>
            <person name="Gnirke A."/>
            <person name="Hawes A."/>
            <person name="Hernandez J."/>
            <person name="Hines S."/>
            <person name="Holder M."/>
            <person name="Hume J."/>
            <person name="Jhangiani S.N."/>
            <person name="Joshi V."/>
            <person name="Khan Z.M."/>
            <person name="Jackson L."/>
            <person name="Kovar C."/>
            <person name="Kowis A."/>
            <person name="Lee S."/>
            <person name="Lewis L.R."/>
            <person name="Margolis J."/>
            <person name="Morgan M."/>
            <person name="Nazareth L.V."/>
            <person name="Nguyen N."/>
            <person name="Okwuonu G."/>
            <person name="Parker D."/>
            <person name="Richards S."/>
            <person name="Ruiz S.J."/>
            <person name="Santibanez J."/>
            <person name="Savard J."/>
            <person name="Scherer S.E."/>
            <person name="Schneider B."/>
            <person name="Sodergren E."/>
            <person name="Tautz D."/>
            <person name="Vattahil S."/>
            <person name="Villasana D."/>
            <person name="White C.S."/>
            <person name="Wright R."/>
            <person name="Park Y."/>
            <person name="Beeman R.W."/>
            <person name="Lord J."/>
            <person name="Oppert B."/>
            <person name="Lorenzen M."/>
            <person name="Brown S."/>
            <person name="Wang L."/>
            <person name="Savard J."/>
            <person name="Tautz D."/>
            <person name="Richards S."/>
            <person name="Weinstock G."/>
            <person name="Gibbs R.A."/>
            <person name="Liu Y."/>
            <person name="Worley K."/>
            <person name="Weinstock G."/>
            <person name="Elsik C.G."/>
            <person name="Reese J.T."/>
            <person name="Elhaik E."/>
            <person name="Landan G."/>
            <person name="Graur D."/>
            <person name="Arensburger P."/>
            <person name="Atkinson P."/>
            <person name="Beeman R.W."/>
            <person name="Beidler J."/>
            <person name="Brown S.J."/>
            <person name="Demuth J.P."/>
            <person name="Drury D.W."/>
            <person name="Du Y.Z."/>
            <person name="Fujiwara H."/>
            <person name="Lorenzen M."/>
            <person name="Maselli V."/>
            <person name="Osanai M."/>
            <person name="Park Y."/>
            <person name="Robertson H.M."/>
            <person name="Tu Z."/>
            <person name="Wang J.J."/>
            <person name="Wang S."/>
            <person name="Richards S."/>
            <person name="Song H."/>
            <person name="Zhang L."/>
            <person name="Sodergren E."/>
            <person name="Werner D."/>
            <person name="Stanke M."/>
            <person name="Morgenstern B."/>
            <person name="Solovyev V."/>
            <person name="Kosarev P."/>
            <person name="Brown G."/>
            <person name="Chen H.C."/>
            <person name="Ermolaeva O."/>
            <person name="Hlavina W."/>
            <person name="Kapustin Y."/>
            <person name="Kiryutin B."/>
            <person name="Kitts P."/>
            <person name="Maglott D."/>
            <person name="Pruitt K."/>
            <person name="Sapojnikov V."/>
            <person name="Souvorov A."/>
            <person name="Mackey A.J."/>
            <person name="Waterhouse R.M."/>
            <person name="Wyder S."/>
            <person name="Zdobnov E.M."/>
            <person name="Zdobnov E.M."/>
            <person name="Wyder S."/>
            <person name="Kriventseva E.V."/>
            <person name="Kadowaki T."/>
            <person name="Bork P."/>
            <person name="Aranda M."/>
            <person name="Bao R."/>
            <person name="Beermann A."/>
            <person name="Berns N."/>
            <person name="Bolognesi R."/>
            <person name="Bonneton F."/>
            <person name="Bopp D."/>
            <person name="Brown S.J."/>
            <person name="Bucher G."/>
            <person name="Butts T."/>
            <person name="Chaumot A."/>
            <person name="Denell R.E."/>
            <person name="Ferrier D.E."/>
            <person name="Friedrich M."/>
            <person name="Gordon C.M."/>
            <person name="Jindra M."/>
            <person name="Klingler M."/>
            <person name="Lan Q."/>
            <person name="Lattorff H.M."/>
            <person name="Laudet V."/>
            <person name="von Levetsow C."/>
            <person name="Liu Z."/>
            <person name="Lutz R."/>
            <person name="Lynch J.A."/>
            <person name="da Fonseca R.N."/>
            <person name="Posnien N."/>
            <person name="Reuter R."/>
            <person name="Roth S."/>
            <person name="Savard J."/>
            <person name="Schinko J.B."/>
            <person name="Schmitt C."/>
            <person name="Schoppmeier M."/>
            <person name="Schroder R."/>
            <person name="Shippy T.D."/>
            <person name="Simonnet F."/>
            <person name="Marques-Souza H."/>
            <person name="Tautz D."/>
            <person name="Tomoyasu Y."/>
            <person name="Trauner J."/>
            <person name="Van der Zee M."/>
            <person name="Vervoort M."/>
            <person name="Wittkopp N."/>
            <person name="Wimmer E.A."/>
            <person name="Yang X."/>
            <person name="Jones A.K."/>
            <person name="Sattelle D.B."/>
            <person name="Ebert P.R."/>
            <person name="Nelson D."/>
            <person name="Scott J.G."/>
            <person name="Beeman R.W."/>
            <person name="Muthukrishnan S."/>
            <person name="Kramer K.J."/>
            <person name="Arakane Y."/>
            <person name="Beeman R.W."/>
            <person name="Zhu Q."/>
            <person name="Hogenkamp D."/>
            <person name="Dixit R."/>
            <person name="Oppert B."/>
            <person name="Jiang H."/>
            <person name="Zou Z."/>
            <person name="Marshall J."/>
            <person name="Elpidina E."/>
            <person name="Vinokurov K."/>
            <person name="Oppert C."/>
            <person name="Zou Z."/>
            <person name="Evans J."/>
            <person name="Lu Z."/>
            <person name="Zhao P."/>
            <person name="Sumathipala N."/>
            <person name="Altincicek B."/>
            <person name="Vilcinskas A."/>
            <person name="Williams M."/>
            <person name="Hultmark D."/>
            <person name="Hetru C."/>
            <person name="Jiang H."/>
            <person name="Grimmelikhuijzen C.J."/>
            <person name="Hauser F."/>
            <person name="Cazzamali G."/>
            <person name="Williamson M."/>
            <person name="Park Y."/>
            <person name="Li B."/>
            <person name="Tanaka Y."/>
            <person name="Predel R."/>
            <person name="Neupert S."/>
            <person name="Schachtner J."/>
            <person name="Verleyen P."/>
            <person name="Raible F."/>
            <person name="Bork P."/>
            <person name="Friedrich M."/>
            <person name="Walden K.K."/>
            <person name="Robertson H.M."/>
            <person name="Angeli S."/>
            <person name="Foret S."/>
            <person name="Bucher G."/>
            <person name="Schuetz S."/>
            <person name="Maleszka R."/>
            <person name="Wimmer E.A."/>
            <person name="Beeman R.W."/>
            <person name="Lorenzen M."/>
            <person name="Tomoyasu Y."/>
            <person name="Miller S.C."/>
            <person name="Grossmann D."/>
            <person name="Bucher G."/>
        </authorList>
    </citation>
    <scope>NUCLEOTIDE SEQUENCE [LARGE SCALE GENOMIC DNA]</scope>
    <source>
        <strain evidence="1 2">Georgia GA2</strain>
    </source>
</reference>
<organism evidence="1 2">
    <name type="scientific">Tribolium castaneum</name>
    <name type="common">Red flour beetle</name>
    <dbReference type="NCBI Taxonomy" id="7070"/>
    <lineage>
        <taxon>Eukaryota</taxon>
        <taxon>Metazoa</taxon>
        <taxon>Ecdysozoa</taxon>
        <taxon>Arthropoda</taxon>
        <taxon>Hexapoda</taxon>
        <taxon>Insecta</taxon>
        <taxon>Pterygota</taxon>
        <taxon>Neoptera</taxon>
        <taxon>Endopterygota</taxon>
        <taxon>Coleoptera</taxon>
        <taxon>Polyphaga</taxon>
        <taxon>Cucujiformia</taxon>
        <taxon>Tenebrionidae</taxon>
        <taxon>Tenebrionidae incertae sedis</taxon>
        <taxon>Tribolium</taxon>
    </lineage>
</organism>
<sequence length="151" mass="17764">MEDDFLVQVLNLYKNQKWKEIIELNKVDNAVAARKLLWVWPSESNLQMMDSTIRQFSLYGVISIGCGCGLFEWLLGQFSGLTVIGYEVNQEWWSSRYSNPQFIKLNFPDQPPTPEILFPDYALLFCYFNDGKAFREYISCYKGNLSRFWVK</sequence>
<dbReference type="HOGENOM" id="CLU_099582_0_0_1"/>
<keyword evidence="2" id="KW-1185">Reference proteome</keyword>
<reference evidence="1 2" key="2">
    <citation type="journal article" date="2010" name="Nucleic Acids Res.">
        <title>BeetleBase in 2010: revisions to provide comprehensive genomic information for Tribolium castaneum.</title>
        <authorList>
            <person name="Kim H.S."/>
            <person name="Murphy T."/>
            <person name="Xia J."/>
            <person name="Caragea D."/>
            <person name="Park Y."/>
            <person name="Beeman R.W."/>
            <person name="Lorenzen M.D."/>
            <person name="Butcher S."/>
            <person name="Manak J.R."/>
            <person name="Brown S.J."/>
        </authorList>
    </citation>
    <scope>GENOME REANNOTATION</scope>
    <source>
        <strain evidence="1 2">Georgia GA2</strain>
    </source>
</reference>
<dbReference type="eggNOG" id="KOG1721">
    <property type="taxonomic scope" value="Eukaryota"/>
</dbReference>
<name>D6WQ21_TRICA</name>
<dbReference type="SUPFAM" id="SSF53335">
    <property type="entry name" value="S-adenosyl-L-methionine-dependent methyltransferases"/>
    <property type="match status" value="1"/>
</dbReference>
<proteinExistence type="predicted"/>
<dbReference type="OMA" id="GLLEWMI"/>
<dbReference type="InParanoid" id="D6WQ21"/>
<evidence type="ECO:0000313" key="1">
    <source>
        <dbReference type="EMBL" id="EFA07647.2"/>
    </source>
</evidence>
<protein>
    <submittedName>
        <fullName evidence="1">Uncharacterized protein</fullName>
    </submittedName>
</protein>
<accession>D6WQ21</accession>